<evidence type="ECO:0000313" key="2">
    <source>
        <dbReference type="EMBL" id="RZU72920.1"/>
    </source>
</evidence>
<dbReference type="Proteomes" id="UP000294114">
    <property type="component" value="Unassembled WGS sequence"/>
</dbReference>
<dbReference type="EMBL" id="SHLD01000001">
    <property type="protein sequence ID" value="RZU72920.1"/>
    <property type="molecule type" value="Genomic_DNA"/>
</dbReference>
<dbReference type="Gene3D" id="2.130.10.10">
    <property type="entry name" value="YVTN repeat-like/Quinoprotein amine dehydrogenase"/>
    <property type="match status" value="1"/>
</dbReference>
<accession>A0A4Q8B5P7</accession>
<protein>
    <submittedName>
        <fullName evidence="2">Uncharacterized protein</fullName>
    </submittedName>
</protein>
<sequence length="658" mass="68113">MAAAVLAGATGFFVSSGTGSALADTEVITPPADNQYFFPALLDSLGDLVVDGMHQRLIASDPKNGVIASTTYTGSGGSTVTNLPGVAGLTLAADSSTLYAAVPNSHVIIAYSTTTYAETGRITLGDRIYPRDVVVAGGRLWFSYDDGGASGNFGSIDPASSAVTLHSFTGISPYYGAPLIAANPGAPNLIALSDGSGTSGSRVVVYDVSAGSEQKIVEKSIDGLSYLRDLALSADGSQVVVGGAGGALQLSSTDLSTVGSYLNTVGYAVDTAPDGRVAVATRTEIGTPDLYTYDAGSTTARQAFDMPGSTLFNHPGPDQVMVNGIVWQPNGPRLFVVTDNNGLIGFRALNEPVATTITLTTPTSAARAASLTIAGTITGSLPAGTALTVTRTDMESTSGKALADVTTDASGNFTVTDAPPAGGKVTYTVRYAGDATHLGATATATVTVSRATPALTLNRNGTVNAYGATVAMTAHLGSTYTNRTVEIWADPAGTDQGNKLLKKGVVDSSGNLTANLTLTRNTTVTAVFTGDARYAPLSVKSTVYTNVSVSTAVSGYYKTSSGYYYYRKTTNPVFTTTMTPNAGRKQKLIFEYYASGTWRAWKSYMLPLSSTGKSTYTLTGTHSTGVKYRVRAAYIAGTSGDSLNYTTYGAYRYFTFTN</sequence>
<keyword evidence="1" id="KW-0732">Signal</keyword>
<proteinExistence type="predicted"/>
<feature type="signal peptide" evidence="1">
    <location>
        <begin position="1"/>
        <end position="23"/>
    </location>
</feature>
<dbReference type="InterPro" id="IPR015943">
    <property type="entry name" value="WD40/YVTN_repeat-like_dom_sf"/>
</dbReference>
<dbReference type="AlphaFoldDB" id="A0A4Q8B5P7"/>
<comment type="caution">
    <text evidence="2">The sequence shown here is derived from an EMBL/GenBank/DDBJ whole genome shotgun (WGS) entry which is preliminary data.</text>
</comment>
<dbReference type="SUPFAM" id="SSF50998">
    <property type="entry name" value="Quinoprotein alcohol dehydrogenase-like"/>
    <property type="match status" value="1"/>
</dbReference>
<feature type="chain" id="PRO_5020322219" evidence="1">
    <location>
        <begin position="24"/>
        <end position="658"/>
    </location>
</feature>
<dbReference type="InterPro" id="IPR011047">
    <property type="entry name" value="Quinoprotein_ADH-like_sf"/>
</dbReference>
<organism evidence="2 3">
    <name type="scientific">Micromonospora kangleipakensis</name>
    <dbReference type="NCBI Taxonomy" id="1077942"/>
    <lineage>
        <taxon>Bacteria</taxon>
        <taxon>Bacillati</taxon>
        <taxon>Actinomycetota</taxon>
        <taxon>Actinomycetes</taxon>
        <taxon>Micromonosporales</taxon>
        <taxon>Micromonosporaceae</taxon>
        <taxon>Micromonospora</taxon>
    </lineage>
</organism>
<keyword evidence="3" id="KW-1185">Reference proteome</keyword>
<gene>
    <name evidence="2" type="ORF">EV384_1310</name>
</gene>
<name>A0A4Q8B5P7_9ACTN</name>
<evidence type="ECO:0000313" key="3">
    <source>
        <dbReference type="Proteomes" id="UP000294114"/>
    </source>
</evidence>
<evidence type="ECO:0000256" key="1">
    <source>
        <dbReference type="SAM" id="SignalP"/>
    </source>
</evidence>
<reference evidence="2 3" key="1">
    <citation type="submission" date="2019-02" db="EMBL/GenBank/DDBJ databases">
        <title>Sequencing the genomes of 1000 actinobacteria strains.</title>
        <authorList>
            <person name="Klenk H.-P."/>
        </authorList>
    </citation>
    <scope>NUCLEOTIDE SEQUENCE [LARGE SCALE GENOMIC DNA]</scope>
    <source>
        <strain evidence="2 3">DSM 45612</strain>
    </source>
</reference>